<accession>F2NK35</accession>
<feature type="domain" description="VOC" evidence="9">
    <location>
        <begin position="7"/>
        <end position="117"/>
    </location>
</feature>
<dbReference type="InterPro" id="IPR004360">
    <property type="entry name" value="Glyas_Fos-R_dOase_dom"/>
</dbReference>
<name>F2NK35_MARHT</name>
<proteinExistence type="inferred from homology"/>
<evidence type="ECO:0000313" key="11">
    <source>
        <dbReference type="Proteomes" id="UP000007030"/>
    </source>
</evidence>
<dbReference type="GO" id="GO:0018577">
    <property type="term" value="F:catechol 2,3-dioxygenase activity"/>
    <property type="evidence" value="ECO:0007669"/>
    <property type="project" value="UniProtKB-EC"/>
</dbReference>
<dbReference type="HOGENOM" id="CLU_052361_3_0_0"/>
<evidence type="ECO:0000256" key="7">
    <source>
        <dbReference type="ARBA" id="ARBA00023004"/>
    </source>
</evidence>
<dbReference type="AlphaFoldDB" id="F2NK35"/>
<dbReference type="Proteomes" id="UP000007030">
    <property type="component" value="Chromosome"/>
</dbReference>
<evidence type="ECO:0000256" key="8">
    <source>
        <dbReference type="RuleBase" id="RU000683"/>
    </source>
</evidence>
<dbReference type="InterPro" id="IPR000486">
    <property type="entry name" value="Xdiol_ring_cleave_dOase_1/2"/>
</dbReference>
<dbReference type="GO" id="GO:0008198">
    <property type="term" value="F:ferrous iron binding"/>
    <property type="evidence" value="ECO:0007669"/>
    <property type="project" value="InterPro"/>
</dbReference>
<dbReference type="PROSITE" id="PS00082">
    <property type="entry name" value="EXTRADIOL_DIOXYGENAS"/>
    <property type="match status" value="1"/>
</dbReference>
<evidence type="ECO:0000313" key="10">
    <source>
        <dbReference type="EMBL" id="AEB12006.1"/>
    </source>
</evidence>
<dbReference type="InterPro" id="IPR029068">
    <property type="entry name" value="Glyas_Bleomycin-R_OHBP_Dase"/>
</dbReference>
<keyword evidence="7 8" id="KW-0408">Iron</keyword>
<evidence type="ECO:0000256" key="3">
    <source>
        <dbReference type="ARBA" id="ARBA00022723"/>
    </source>
</evidence>
<dbReference type="PROSITE" id="PS51819">
    <property type="entry name" value="VOC"/>
    <property type="match status" value="2"/>
</dbReference>
<dbReference type="OrthoDB" id="317332at2"/>
<keyword evidence="11" id="KW-1185">Reference proteome</keyword>
<dbReference type="Gene3D" id="3.10.180.10">
    <property type="entry name" value="2,3-Dihydroxybiphenyl 1,2-Dioxygenase, domain 1"/>
    <property type="match status" value="2"/>
</dbReference>
<comment type="similarity">
    <text evidence="2 8">Belongs to the extradiol ring-cleavage dioxygenase family.</text>
</comment>
<evidence type="ECO:0000256" key="5">
    <source>
        <dbReference type="ARBA" id="ARBA00022964"/>
    </source>
</evidence>
<keyword evidence="4 8" id="KW-0058">Aromatic hydrocarbons catabolism</keyword>
<keyword evidence="5 8" id="KW-0223">Dioxygenase</keyword>
<evidence type="ECO:0000256" key="2">
    <source>
        <dbReference type="ARBA" id="ARBA00008784"/>
    </source>
</evidence>
<dbReference type="PANTHER" id="PTHR21366">
    <property type="entry name" value="GLYOXALASE FAMILY PROTEIN"/>
    <property type="match status" value="1"/>
</dbReference>
<keyword evidence="6 8" id="KW-0560">Oxidoreductase</keyword>
<gene>
    <name evidence="10" type="ordered locus">Marky_1266</name>
</gene>
<reference evidence="10 11" key="1">
    <citation type="journal article" date="2012" name="Stand. Genomic Sci.">
        <title>Complete genome sequence of the aerobic, heterotroph Marinithermus hydrothermalis type strain (T1(T)) from a deep-sea hydrothermal vent chimney.</title>
        <authorList>
            <person name="Copeland A."/>
            <person name="Gu W."/>
            <person name="Yasawong M."/>
            <person name="Lapidus A."/>
            <person name="Lucas S."/>
            <person name="Deshpande S."/>
            <person name="Pagani I."/>
            <person name="Tapia R."/>
            <person name="Cheng J.F."/>
            <person name="Goodwin L.A."/>
            <person name="Pitluck S."/>
            <person name="Liolios K."/>
            <person name="Ivanova N."/>
            <person name="Mavromatis K."/>
            <person name="Mikhailova N."/>
            <person name="Pati A."/>
            <person name="Chen A."/>
            <person name="Palaniappan K."/>
            <person name="Land M."/>
            <person name="Pan C."/>
            <person name="Brambilla E.M."/>
            <person name="Rohde M."/>
            <person name="Tindall B.J."/>
            <person name="Sikorski J."/>
            <person name="Goker M."/>
            <person name="Detter J.C."/>
            <person name="Bristow J."/>
            <person name="Eisen J.A."/>
            <person name="Markowitz V."/>
            <person name="Hugenholtz P."/>
            <person name="Kyrpides N.C."/>
            <person name="Klenk H.P."/>
            <person name="Woyke T."/>
        </authorList>
    </citation>
    <scope>NUCLEOTIDE SEQUENCE [LARGE SCALE GENOMIC DNA]</scope>
    <source>
        <strain evidence="11">DSM 14884 / JCM 11576 / T1</strain>
    </source>
</reference>
<dbReference type="RefSeq" id="WP_013704053.1">
    <property type="nucleotide sequence ID" value="NC_015387.1"/>
</dbReference>
<sequence>MKPNVVRVGHAVLYVKDLEASRRFYVDLLGFNVVHETENALYLRGYEEREWSLKLEVHPEPGLKHLAYKVAGEAELDRVIDLAKAHGLPWREEEERGRPRMVRIQDPFGFPVAFYYRAEKHERLLQAYHRYRGPGIQRLDHFNVLTPDVQGTYQFYAEAFDFRLTEYTEDDEGRMWAAWLHRKGNVHDLALTNGTGPRLHHIAFWLPDLHAIIRAADILAAAMQTDRIERGPGRHGISNAMFVYLRDPDGHRVELYTSDYLTVDPDLEPIRWSLNDPRRQTLWGHQTPKSWFLEGSRVEGFEGGFVALKDSPLKGLPQHVT</sequence>
<dbReference type="InterPro" id="IPR037523">
    <property type="entry name" value="VOC_core"/>
</dbReference>
<dbReference type="eggNOG" id="COG0346">
    <property type="taxonomic scope" value="Bacteria"/>
</dbReference>
<dbReference type="InterPro" id="IPR050383">
    <property type="entry name" value="GlyoxalaseI/FosfomycinResist"/>
</dbReference>
<evidence type="ECO:0000256" key="6">
    <source>
        <dbReference type="ARBA" id="ARBA00023002"/>
    </source>
</evidence>
<protein>
    <submittedName>
        <fullName evidence="10">3,4-dihydroxyphenylacetate 2,3-dioxygenase</fullName>
        <ecNumber evidence="10">1.13.11.2</ecNumber>
    </submittedName>
</protein>
<keyword evidence="3" id="KW-0479">Metal-binding</keyword>
<dbReference type="EMBL" id="CP002630">
    <property type="protein sequence ID" value="AEB12006.1"/>
    <property type="molecule type" value="Genomic_DNA"/>
</dbReference>
<feature type="domain" description="VOC" evidence="9">
    <location>
        <begin position="138"/>
        <end position="258"/>
    </location>
</feature>
<organism evidence="10 11">
    <name type="scientific">Marinithermus hydrothermalis (strain DSM 14884 / JCM 11576 / T1)</name>
    <dbReference type="NCBI Taxonomy" id="869210"/>
    <lineage>
        <taxon>Bacteria</taxon>
        <taxon>Thermotogati</taxon>
        <taxon>Deinococcota</taxon>
        <taxon>Deinococci</taxon>
        <taxon>Thermales</taxon>
        <taxon>Thermaceae</taxon>
        <taxon>Marinithermus</taxon>
    </lineage>
</organism>
<evidence type="ECO:0000256" key="4">
    <source>
        <dbReference type="ARBA" id="ARBA00022797"/>
    </source>
</evidence>
<dbReference type="EC" id="1.13.11.2" evidence="10"/>
<dbReference type="KEGG" id="mhd:Marky_1266"/>
<evidence type="ECO:0000259" key="9">
    <source>
        <dbReference type="PROSITE" id="PS51819"/>
    </source>
</evidence>
<evidence type="ECO:0000256" key="1">
    <source>
        <dbReference type="ARBA" id="ARBA00001954"/>
    </source>
</evidence>
<dbReference type="SUPFAM" id="SSF54593">
    <property type="entry name" value="Glyoxalase/Bleomycin resistance protein/Dihydroxybiphenyl dioxygenase"/>
    <property type="match status" value="1"/>
</dbReference>
<dbReference type="InterPro" id="IPR011981">
    <property type="entry name" value="DHPA_dOase_Mn/Fe"/>
</dbReference>
<dbReference type="Pfam" id="PF00903">
    <property type="entry name" value="Glyoxalase"/>
    <property type="match status" value="2"/>
</dbReference>
<dbReference type="STRING" id="869210.Marky_1266"/>
<comment type="cofactor">
    <cofactor evidence="1 8">
        <name>Fe(2+)</name>
        <dbReference type="ChEBI" id="CHEBI:29033"/>
    </cofactor>
</comment>
<dbReference type="NCBIfam" id="TIGR02295">
    <property type="entry name" value="HpaD"/>
    <property type="match status" value="1"/>
</dbReference>